<dbReference type="AlphaFoldDB" id="A0A5C5XM81"/>
<gene>
    <name evidence="1" type="ORF">Pan54_35880</name>
</gene>
<sequence>MSVQTKAAVTVAEMSRMLGMSRARFYQLLGSTFPEPSRDERGRPFYNESQQELCLEVRRRNCGVDGKPILFYAPRTSFTPSPTRSKPKPKVSEDYSAIIEGVSALGMSVTSTHVEEEIRKLFPDGISGLDEGAVIREVFLSINRQESK</sequence>
<dbReference type="EMBL" id="SJPG01000001">
    <property type="protein sequence ID" value="TWT62842.1"/>
    <property type="molecule type" value="Genomic_DNA"/>
</dbReference>
<protein>
    <submittedName>
        <fullName evidence="1">Uncharacterized protein</fullName>
    </submittedName>
</protein>
<accession>A0A5C5XM81</accession>
<comment type="caution">
    <text evidence="1">The sequence shown here is derived from an EMBL/GenBank/DDBJ whole genome shotgun (WGS) entry which is preliminary data.</text>
</comment>
<evidence type="ECO:0000313" key="1">
    <source>
        <dbReference type="EMBL" id="TWT62842.1"/>
    </source>
</evidence>
<name>A0A5C5XM81_9PLAN</name>
<organism evidence="1 2">
    <name type="scientific">Rubinisphaera italica</name>
    <dbReference type="NCBI Taxonomy" id="2527969"/>
    <lineage>
        <taxon>Bacteria</taxon>
        <taxon>Pseudomonadati</taxon>
        <taxon>Planctomycetota</taxon>
        <taxon>Planctomycetia</taxon>
        <taxon>Planctomycetales</taxon>
        <taxon>Planctomycetaceae</taxon>
        <taxon>Rubinisphaera</taxon>
    </lineage>
</organism>
<evidence type="ECO:0000313" key="2">
    <source>
        <dbReference type="Proteomes" id="UP000316095"/>
    </source>
</evidence>
<dbReference type="OrthoDB" id="267939at2"/>
<dbReference type="RefSeq" id="WP_146504655.1">
    <property type="nucleotide sequence ID" value="NZ_SJPG01000001.1"/>
</dbReference>
<keyword evidence="2" id="KW-1185">Reference proteome</keyword>
<dbReference type="Proteomes" id="UP000316095">
    <property type="component" value="Unassembled WGS sequence"/>
</dbReference>
<proteinExistence type="predicted"/>
<reference evidence="1 2" key="1">
    <citation type="submission" date="2019-02" db="EMBL/GenBank/DDBJ databases">
        <title>Deep-cultivation of Planctomycetes and their phenomic and genomic characterization uncovers novel biology.</title>
        <authorList>
            <person name="Wiegand S."/>
            <person name="Jogler M."/>
            <person name="Boedeker C."/>
            <person name="Pinto D."/>
            <person name="Vollmers J."/>
            <person name="Rivas-Marin E."/>
            <person name="Kohn T."/>
            <person name="Peeters S.H."/>
            <person name="Heuer A."/>
            <person name="Rast P."/>
            <person name="Oberbeckmann S."/>
            <person name="Bunk B."/>
            <person name="Jeske O."/>
            <person name="Meyerdierks A."/>
            <person name="Storesund J.E."/>
            <person name="Kallscheuer N."/>
            <person name="Luecker S."/>
            <person name="Lage O.M."/>
            <person name="Pohl T."/>
            <person name="Merkel B.J."/>
            <person name="Hornburger P."/>
            <person name="Mueller R.-W."/>
            <person name="Bruemmer F."/>
            <person name="Labrenz M."/>
            <person name="Spormann A.M."/>
            <person name="Op Den Camp H."/>
            <person name="Overmann J."/>
            <person name="Amann R."/>
            <person name="Jetten M.S.M."/>
            <person name="Mascher T."/>
            <person name="Medema M.H."/>
            <person name="Devos D.P."/>
            <person name="Kaster A.-K."/>
            <person name="Ovreas L."/>
            <person name="Rohde M."/>
            <person name="Galperin M.Y."/>
            <person name="Jogler C."/>
        </authorList>
    </citation>
    <scope>NUCLEOTIDE SEQUENCE [LARGE SCALE GENOMIC DNA]</scope>
    <source>
        <strain evidence="1 2">Pan54</strain>
    </source>
</reference>